<dbReference type="PANTHER" id="PTHR23046:SF2">
    <property type="entry name" value="PHOSPHORIBOSYLAMINOIMIDAZOLE CARBOXYLASE"/>
    <property type="match status" value="1"/>
</dbReference>
<proteinExistence type="inferred from homology"/>
<feature type="non-terminal residue" evidence="5">
    <location>
        <position position="1"/>
    </location>
</feature>
<reference evidence="5" key="1">
    <citation type="submission" date="2018-05" db="EMBL/GenBank/DDBJ databases">
        <authorList>
            <person name="Lanie J.A."/>
            <person name="Ng W.-L."/>
            <person name="Kazmierczak K.M."/>
            <person name="Andrzejewski T.M."/>
            <person name="Davidsen T.M."/>
            <person name="Wayne K.J."/>
            <person name="Tettelin H."/>
            <person name="Glass J.I."/>
            <person name="Rusch D."/>
            <person name="Podicherti R."/>
            <person name="Tsui H.-C.T."/>
            <person name="Winkler M.E."/>
        </authorList>
    </citation>
    <scope>NUCLEOTIDE SEQUENCE</scope>
</reference>
<dbReference type="SMART" id="SM01001">
    <property type="entry name" value="AIRC"/>
    <property type="match status" value="1"/>
</dbReference>
<evidence type="ECO:0000313" key="5">
    <source>
        <dbReference type="EMBL" id="SVE49000.1"/>
    </source>
</evidence>
<comment type="pathway">
    <text evidence="3">Purine metabolism.</text>
</comment>
<evidence type="ECO:0000256" key="1">
    <source>
        <dbReference type="ARBA" id="ARBA00022755"/>
    </source>
</evidence>
<dbReference type="PIRSF" id="PIRSF001338">
    <property type="entry name" value="AIR_carboxylase"/>
    <property type="match status" value="1"/>
</dbReference>
<keyword evidence="2" id="KW-0413">Isomerase</keyword>
<protein>
    <recommendedName>
        <fullName evidence="4">PurE domain-containing protein</fullName>
    </recommendedName>
</protein>
<dbReference type="InterPro" id="IPR033747">
    <property type="entry name" value="PurE_ClassI"/>
</dbReference>
<dbReference type="Pfam" id="PF00731">
    <property type="entry name" value="AIRC"/>
    <property type="match status" value="1"/>
</dbReference>
<dbReference type="Gene3D" id="3.40.50.1970">
    <property type="match status" value="1"/>
</dbReference>
<dbReference type="AlphaFoldDB" id="A0A383DXS1"/>
<dbReference type="PANTHER" id="PTHR23046">
    <property type="entry name" value="PHOSPHORIBOSYLAMINOIMIDAZOLE CARBOXYLASE CATALYTIC SUBUNIT"/>
    <property type="match status" value="1"/>
</dbReference>
<sequence>RKTKEILDELEIPYDFNVISAHRDLDKLREYVSKASKKNIKVFITAAGGAAALPGVVAAMTNLPVIGVPIGSSSLKGIDALMSIVQMPPGIPVGCVALDSWGARNSAIYAASILALSDPKINENITKYKNKLKQK</sequence>
<name>A0A383DXS1_9ZZZZ</name>
<dbReference type="EMBL" id="UINC01220887">
    <property type="protein sequence ID" value="SVE49000.1"/>
    <property type="molecule type" value="Genomic_DNA"/>
</dbReference>
<keyword evidence="1" id="KW-0658">Purine biosynthesis</keyword>
<dbReference type="SUPFAM" id="SSF52255">
    <property type="entry name" value="N5-CAIR mutase (phosphoribosylaminoimidazole carboxylase, PurE)"/>
    <property type="match status" value="1"/>
</dbReference>
<dbReference type="GO" id="GO:0016853">
    <property type="term" value="F:isomerase activity"/>
    <property type="evidence" value="ECO:0007669"/>
    <property type="project" value="UniProtKB-KW"/>
</dbReference>
<dbReference type="GO" id="GO:0006189">
    <property type="term" value="P:'de novo' IMP biosynthetic process"/>
    <property type="evidence" value="ECO:0007669"/>
    <property type="project" value="InterPro"/>
</dbReference>
<organism evidence="5">
    <name type="scientific">marine metagenome</name>
    <dbReference type="NCBI Taxonomy" id="408172"/>
    <lineage>
        <taxon>unclassified sequences</taxon>
        <taxon>metagenomes</taxon>
        <taxon>ecological metagenomes</taxon>
    </lineage>
</organism>
<dbReference type="HAMAP" id="MF_01929">
    <property type="entry name" value="PurE_classI"/>
    <property type="match status" value="1"/>
</dbReference>
<dbReference type="InterPro" id="IPR024694">
    <property type="entry name" value="PurE_prokaryotes"/>
</dbReference>
<dbReference type="InterPro" id="IPR000031">
    <property type="entry name" value="PurE_dom"/>
</dbReference>
<evidence type="ECO:0000256" key="2">
    <source>
        <dbReference type="ARBA" id="ARBA00023235"/>
    </source>
</evidence>
<evidence type="ECO:0000259" key="4">
    <source>
        <dbReference type="SMART" id="SM01001"/>
    </source>
</evidence>
<evidence type="ECO:0000256" key="3">
    <source>
        <dbReference type="ARBA" id="ARBA00025704"/>
    </source>
</evidence>
<accession>A0A383DXS1</accession>
<dbReference type="NCBIfam" id="TIGR01162">
    <property type="entry name" value="purE"/>
    <property type="match status" value="1"/>
</dbReference>
<gene>
    <name evidence="5" type="ORF">METZ01_LOCUS501854</name>
</gene>
<feature type="domain" description="PurE" evidence="4">
    <location>
        <begin position="1"/>
        <end position="135"/>
    </location>
</feature>